<organism evidence="2 3">
    <name type="scientific">Diabrotica virgifera virgifera</name>
    <name type="common">western corn rootworm</name>
    <dbReference type="NCBI Taxonomy" id="50390"/>
    <lineage>
        <taxon>Eukaryota</taxon>
        <taxon>Metazoa</taxon>
        <taxon>Ecdysozoa</taxon>
        <taxon>Arthropoda</taxon>
        <taxon>Hexapoda</taxon>
        <taxon>Insecta</taxon>
        <taxon>Pterygota</taxon>
        <taxon>Neoptera</taxon>
        <taxon>Endopterygota</taxon>
        <taxon>Coleoptera</taxon>
        <taxon>Polyphaga</taxon>
        <taxon>Cucujiformia</taxon>
        <taxon>Chrysomeloidea</taxon>
        <taxon>Chrysomelidae</taxon>
        <taxon>Galerucinae</taxon>
        <taxon>Diabroticina</taxon>
        <taxon>Diabroticites</taxon>
        <taxon>Diabrotica</taxon>
    </lineage>
</organism>
<evidence type="ECO:0000256" key="1">
    <source>
        <dbReference type="SAM" id="Coils"/>
    </source>
</evidence>
<dbReference type="Proteomes" id="UP001652700">
    <property type="component" value="Unplaced"/>
</dbReference>
<dbReference type="EnsemblMetazoa" id="XM_050643390.1">
    <property type="protein sequence ID" value="XP_050499347.1"/>
    <property type="gene ID" value="LOC126879963"/>
</dbReference>
<dbReference type="RefSeq" id="XP_050502590.1">
    <property type="nucleotide sequence ID" value="XM_050646633.1"/>
</dbReference>
<evidence type="ECO:0000313" key="2">
    <source>
        <dbReference type="EnsemblMetazoa" id="XP_050502590.1"/>
    </source>
</evidence>
<keyword evidence="1" id="KW-0175">Coiled coil</keyword>
<dbReference type="RefSeq" id="XP_050497732.1">
    <property type="nucleotide sequence ID" value="XM_050641775.1"/>
</dbReference>
<keyword evidence="3" id="KW-1185">Reference proteome</keyword>
<dbReference type="GeneID" id="126887696"/>
<dbReference type="RefSeq" id="XP_050499348.1">
    <property type="nucleotide sequence ID" value="XM_050643391.1"/>
</dbReference>
<dbReference type="EnsemblMetazoa" id="XM_050641776.1">
    <property type="protein sequence ID" value="XP_050497733.1"/>
    <property type="gene ID" value="LOC126878875"/>
</dbReference>
<dbReference type="RefSeq" id="XP_050511307.1">
    <property type="nucleotide sequence ID" value="XM_050655350.1"/>
</dbReference>
<dbReference type="GeneID" id="126879963"/>
<dbReference type="RefSeq" id="XP_050499347.1">
    <property type="nucleotide sequence ID" value="XM_050643390.1"/>
</dbReference>
<evidence type="ECO:0000313" key="3">
    <source>
        <dbReference type="Proteomes" id="UP001652700"/>
    </source>
</evidence>
<sequence length="154" mass="18238">MDACGRKVLDVVEAIRNLKWVFIDNADKFEYEAERAVIRTRRYTVEECNEEATKYHKGARICEDYLSDVICMCCFLKKIKNLGLTDFLNDLKDVLPTEDEGFSFQNNISLKLEEFMKKIKELKEKIKQFEDKQIMFKSFSKLHLRTPISKPYTM</sequence>
<name>A0ABM5JXC7_DIAVI</name>
<dbReference type="RefSeq" id="XP_050497733.1">
    <property type="nucleotide sequence ID" value="XM_050641776.1"/>
</dbReference>
<dbReference type="EnsemblMetazoa" id="XM_050643391.1">
    <property type="protein sequence ID" value="XP_050499348.1"/>
    <property type="gene ID" value="LOC126879963"/>
</dbReference>
<protein>
    <submittedName>
        <fullName evidence="2">Uncharacterized protein</fullName>
    </submittedName>
</protein>
<dbReference type="EnsemblMetazoa" id="XM_050646633.1">
    <property type="protein sequence ID" value="XP_050502590.1"/>
    <property type="gene ID" value="LOC126881906"/>
</dbReference>
<proteinExistence type="predicted"/>
<dbReference type="EnsemblMetazoa" id="XM_050655350.1">
    <property type="protein sequence ID" value="XP_050511307.1"/>
    <property type="gene ID" value="LOC126887696"/>
</dbReference>
<dbReference type="EnsemblMetazoa" id="XM_050641775.1">
    <property type="protein sequence ID" value="XP_050497732.1"/>
    <property type="gene ID" value="LOC126878875"/>
</dbReference>
<dbReference type="GeneID" id="126878875"/>
<dbReference type="GeneID" id="126881906"/>
<reference evidence="2" key="1">
    <citation type="submission" date="2025-05" db="UniProtKB">
        <authorList>
            <consortium name="EnsemblMetazoa"/>
        </authorList>
    </citation>
    <scope>IDENTIFICATION</scope>
</reference>
<accession>A0ABM5JXC7</accession>
<feature type="coiled-coil region" evidence="1">
    <location>
        <begin position="105"/>
        <end position="132"/>
    </location>
</feature>